<feature type="compositionally biased region" description="Polar residues" evidence="1">
    <location>
        <begin position="246"/>
        <end position="257"/>
    </location>
</feature>
<evidence type="ECO:0000313" key="3">
    <source>
        <dbReference type="Proteomes" id="UP000235392"/>
    </source>
</evidence>
<organism evidence="2 3">
    <name type="scientific">Puccinia coronata f. sp. avenae</name>
    <dbReference type="NCBI Taxonomy" id="200324"/>
    <lineage>
        <taxon>Eukaryota</taxon>
        <taxon>Fungi</taxon>
        <taxon>Dikarya</taxon>
        <taxon>Basidiomycota</taxon>
        <taxon>Pucciniomycotina</taxon>
        <taxon>Pucciniomycetes</taxon>
        <taxon>Pucciniales</taxon>
        <taxon>Pucciniaceae</taxon>
        <taxon>Puccinia</taxon>
    </lineage>
</organism>
<reference evidence="2 3" key="1">
    <citation type="submission" date="2017-11" db="EMBL/GenBank/DDBJ databases">
        <title>De novo assembly and phasing of dikaryotic genomes from two isolates of Puccinia coronata f. sp. avenae, the causal agent of oat crown rust.</title>
        <authorList>
            <person name="Miller M.E."/>
            <person name="Zhang Y."/>
            <person name="Omidvar V."/>
            <person name="Sperschneider J."/>
            <person name="Schwessinger B."/>
            <person name="Raley C."/>
            <person name="Palmer J.M."/>
            <person name="Garnica D."/>
            <person name="Upadhyaya N."/>
            <person name="Rathjen J."/>
            <person name="Taylor J.M."/>
            <person name="Park R.F."/>
            <person name="Dodds P.N."/>
            <person name="Hirsch C.D."/>
            <person name="Kianian S.F."/>
            <person name="Figueroa M."/>
        </authorList>
    </citation>
    <scope>NUCLEOTIDE SEQUENCE [LARGE SCALE GENOMIC DNA]</scope>
    <source>
        <strain evidence="2">12SD80</strain>
    </source>
</reference>
<evidence type="ECO:0000256" key="1">
    <source>
        <dbReference type="SAM" id="MobiDB-lite"/>
    </source>
</evidence>
<comment type="caution">
    <text evidence="2">The sequence shown here is derived from an EMBL/GenBank/DDBJ whole genome shotgun (WGS) entry which is preliminary data.</text>
</comment>
<proteinExistence type="predicted"/>
<protein>
    <submittedName>
        <fullName evidence="2">Uncharacterized protein</fullName>
    </submittedName>
</protein>
<feature type="region of interest" description="Disordered" evidence="1">
    <location>
        <begin position="236"/>
        <end position="258"/>
    </location>
</feature>
<evidence type="ECO:0000313" key="2">
    <source>
        <dbReference type="EMBL" id="PLW48744.1"/>
    </source>
</evidence>
<gene>
    <name evidence="2" type="ORF">PCASD_03241</name>
</gene>
<dbReference type="AlphaFoldDB" id="A0A2N5VFH9"/>
<feature type="region of interest" description="Disordered" evidence="1">
    <location>
        <begin position="337"/>
        <end position="364"/>
    </location>
</feature>
<accession>A0A2N5VFH9</accession>
<sequence length="381" mass="42948">MQVTHISFRLGGSTCSPNAIASSRWDTNLVLTTRASVGLPSSAEFIHLTTQSGAIGTFIMTASGIIGWITIIRSIHLTRQTVHPSENFELIQHYLKLLRLRKEQELANYQPSAWELLSHEEKLEIVNKRLALREEERITNLLYLNLLNRKNKEKKKLFYLEAAKLAKMSATSNSCATTHSGQTEVASANNSPINQSSQDFCPLPQEASAQAQLEERVNSLKLQMITRKETAPQVPAQEAMDLDHPPSTSLANTQTRPKSPDIQVLNKEEKIKLLVKEHILLWNQSVEAQTKGATEELKVLLNSAQETQKSLQKLIPRKEVEEYVKGWNPWKVKAEIFPSPKGKGKKRSSSSQEMRGHYNNPQKWKQLTSLGKTLMSAYNSM</sequence>
<dbReference type="Proteomes" id="UP000235392">
    <property type="component" value="Unassembled WGS sequence"/>
</dbReference>
<name>A0A2N5VFH9_9BASI</name>
<dbReference type="EMBL" id="PGCI01000021">
    <property type="protein sequence ID" value="PLW48744.1"/>
    <property type="molecule type" value="Genomic_DNA"/>
</dbReference>